<evidence type="ECO:0000313" key="2">
    <source>
        <dbReference type="Proteomes" id="UP001519273"/>
    </source>
</evidence>
<reference evidence="1 2" key="1">
    <citation type="submission" date="2021-03" db="EMBL/GenBank/DDBJ databases">
        <title>Genomic Encyclopedia of Type Strains, Phase IV (KMG-IV): sequencing the most valuable type-strain genomes for metagenomic binning, comparative biology and taxonomic classification.</title>
        <authorList>
            <person name="Goeker M."/>
        </authorList>
    </citation>
    <scope>NUCLEOTIDE SEQUENCE [LARGE SCALE GENOMIC DNA]</scope>
    <source>
        <strain evidence="1 2">DSM 23491</strain>
    </source>
</reference>
<accession>A0ABS4H6L2</accession>
<comment type="caution">
    <text evidence="1">The sequence shown here is derived from an EMBL/GenBank/DDBJ whole genome shotgun (WGS) entry which is preliminary data.</text>
</comment>
<name>A0ABS4H6L2_9BACL</name>
<proteinExistence type="predicted"/>
<dbReference type="RefSeq" id="WP_209852167.1">
    <property type="nucleotide sequence ID" value="NZ_CBCRVE010000004.1"/>
</dbReference>
<keyword evidence="2" id="KW-1185">Reference proteome</keyword>
<dbReference type="Proteomes" id="UP001519273">
    <property type="component" value="Unassembled WGS sequence"/>
</dbReference>
<sequence length="163" mass="18942">MAERTSFYLYVEHYVKTQVDFEIILGLSDEVYERFLTKAAIEISRRTSPKQVYGLSREDVREIVRDMINDMLRKKWIVPQKEPLFSFINNVGEPMFIFARFKKDAVSIAKSATHVSLAYWGKSKSLRKVIEINESGRAVLDNGEEREIGTSRNFVNLYGHGRN</sequence>
<gene>
    <name evidence="1" type="ORF">J2Z20_003098</name>
</gene>
<dbReference type="EMBL" id="JAGGKP010000011">
    <property type="protein sequence ID" value="MBP1938179.1"/>
    <property type="molecule type" value="Genomic_DNA"/>
</dbReference>
<protein>
    <submittedName>
        <fullName evidence="1">Sugar-specific transcriptional regulator TrmB</fullName>
    </submittedName>
</protein>
<organism evidence="1 2">
    <name type="scientific">Paenibacillus sediminis</name>
    <dbReference type="NCBI Taxonomy" id="664909"/>
    <lineage>
        <taxon>Bacteria</taxon>
        <taxon>Bacillati</taxon>
        <taxon>Bacillota</taxon>
        <taxon>Bacilli</taxon>
        <taxon>Bacillales</taxon>
        <taxon>Paenibacillaceae</taxon>
        <taxon>Paenibacillus</taxon>
    </lineage>
</organism>
<evidence type="ECO:0000313" key="1">
    <source>
        <dbReference type="EMBL" id="MBP1938179.1"/>
    </source>
</evidence>